<keyword evidence="4" id="KW-0009">Actin-binding</keyword>
<dbReference type="Pfam" id="PF05902">
    <property type="entry name" value="4_1_CTD"/>
    <property type="match status" value="1"/>
</dbReference>
<dbReference type="SMART" id="SM01196">
    <property type="entry name" value="FERM_C"/>
    <property type="match status" value="1"/>
</dbReference>
<dbReference type="InterPro" id="IPR007477">
    <property type="entry name" value="SAB_dom"/>
</dbReference>
<reference evidence="8" key="2">
    <citation type="submission" date="2025-09" db="UniProtKB">
        <authorList>
            <consortium name="Ensembl"/>
        </authorList>
    </citation>
    <scope>IDENTIFICATION</scope>
</reference>
<dbReference type="InterPro" id="IPR019749">
    <property type="entry name" value="Band_41_domain"/>
</dbReference>
<evidence type="ECO:0000256" key="5">
    <source>
        <dbReference type="ARBA" id="ARBA00023212"/>
    </source>
</evidence>
<dbReference type="PRINTS" id="PR00935">
    <property type="entry name" value="BAND41"/>
</dbReference>
<dbReference type="FunFam" id="2.30.29.30:FF:000001">
    <property type="entry name" value="Erythrocyte membrane protein band 4.1"/>
    <property type="match status" value="1"/>
</dbReference>
<dbReference type="SUPFAM" id="SSF50729">
    <property type="entry name" value="PH domain-like"/>
    <property type="match status" value="1"/>
</dbReference>
<dbReference type="GO" id="GO:0005886">
    <property type="term" value="C:plasma membrane"/>
    <property type="evidence" value="ECO:0007669"/>
    <property type="project" value="TreeGrafter"/>
</dbReference>
<dbReference type="InterPro" id="IPR014352">
    <property type="entry name" value="FERM/acyl-CoA-bd_prot_sf"/>
</dbReference>
<dbReference type="Proteomes" id="UP000233220">
    <property type="component" value="Unplaced"/>
</dbReference>
<dbReference type="GO" id="GO:0005856">
    <property type="term" value="C:cytoskeleton"/>
    <property type="evidence" value="ECO:0007669"/>
    <property type="project" value="UniProtKB-SubCell"/>
</dbReference>
<dbReference type="Pfam" id="PF08736">
    <property type="entry name" value="FA"/>
    <property type="match status" value="1"/>
</dbReference>
<feature type="compositionally biased region" description="Basic and acidic residues" evidence="6">
    <location>
        <begin position="58"/>
        <end position="69"/>
    </location>
</feature>
<evidence type="ECO:0000256" key="2">
    <source>
        <dbReference type="ARBA" id="ARBA00022490"/>
    </source>
</evidence>
<dbReference type="GeneTree" id="ENSGT00940000157047"/>
<dbReference type="InterPro" id="IPR035963">
    <property type="entry name" value="FERM_2"/>
</dbReference>
<evidence type="ECO:0000256" key="6">
    <source>
        <dbReference type="SAM" id="MobiDB-lite"/>
    </source>
</evidence>
<dbReference type="Pfam" id="PF09379">
    <property type="entry name" value="FERM_N"/>
    <property type="match status" value="1"/>
</dbReference>
<dbReference type="Gene3D" id="1.20.80.10">
    <property type="match status" value="1"/>
</dbReference>
<dbReference type="PROSITE" id="PS50057">
    <property type="entry name" value="FERM_3"/>
    <property type="match status" value="1"/>
</dbReference>
<dbReference type="PRINTS" id="PR00661">
    <property type="entry name" value="ERMFAMILY"/>
</dbReference>
<dbReference type="Pfam" id="PF00373">
    <property type="entry name" value="FERM_M"/>
    <property type="match status" value="1"/>
</dbReference>
<feature type="region of interest" description="Disordered" evidence="6">
    <location>
        <begin position="487"/>
        <end position="511"/>
    </location>
</feature>
<feature type="region of interest" description="Disordered" evidence="6">
    <location>
        <begin position="612"/>
        <end position="634"/>
    </location>
</feature>
<dbReference type="InterPro" id="IPR019748">
    <property type="entry name" value="FERM_central"/>
</dbReference>
<dbReference type="SUPFAM" id="SSF47031">
    <property type="entry name" value="Second domain of FERM"/>
    <property type="match status" value="1"/>
</dbReference>
<dbReference type="SUPFAM" id="SSF54236">
    <property type="entry name" value="Ubiquitin-like"/>
    <property type="match status" value="1"/>
</dbReference>
<dbReference type="InterPro" id="IPR018980">
    <property type="entry name" value="FERM_PH-like_C"/>
</dbReference>
<dbReference type="PROSITE" id="PS00661">
    <property type="entry name" value="FERM_2"/>
    <property type="match status" value="1"/>
</dbReference>
<dbReference type="Gene3D" id="3.10.20.90">
    <property type="entry name" value="Phosphatidylinositol 3-kinase Catalytic Subunit, Chain A, domain 1"/>
    <property type="match status" value="1"/>
</dbReference>
<dbReference type="PROSITE" id="PS00660">
    <property type="entry name" value="FERM_1"/>
    <property type="match status" value="1"/>
</dbReference>
<sequence>MTTESGSDSESKPDQEAEPQEAVGAQGHAGAPGPEPPTEEQQQALEQFAAAAAHSTPVRREVTDKEQESAVRAAKQLEYQQLEDDKLSQKSSSSKLSRSPLKIVKKPKSMQCKVILLDGSEYTCDVEKRSRGQVLFDKVCEHLNLLEKDYFGLTYRDAENQKNWLDPAKEIKKQVRSGAWHFSFNVKFYPPDPAQLSEDITRYYLCLQLRDDIVSGRLPCSFVTLALLGSYTVQSELGDYDPDECGSDYISEFRFAPNHTKELEDKVIELHKSHRGMTPAEAEMHFLENAKKLSMYGVDLHHAKDSEGVEIMLGVCASGLLIYRDRLRINRFAWPKVLKISYKRNNFYIKIRPGEFEQFESTIGFKLPNHRAAKRLWKVCVEHHTFFRLLLPEAPPKKFLTLGSKFRYSGRTQAQTRRASALIDRPAPYFERSSSKRYTMSRSLDGASVNENHEIYMKDSMSAAEVGTGQYATTKGISQTNLITTVTPEKKAEEERDEEEDKRRKGEEVTPVSAIRHEGKELEKTQDDLMKHQTNISELKRTFLETSTDTAVTNEWEKRLSTSPVRLAARQEDAPMIEPLVPEETKEEREISEKIIFLQQGSSPFFESQKMETKTESSGIETEPASHHRPLSTEKVVQETVLVEERRVLHASGDASYTAGDGADAAAPPTFTGASSVKGKEGSALTEAAKEEAGEEVAKAVLEQQETTAASREPQEEQSAAIHVSETLEQKPHFESSTVKTETISFGSVSPGGVKLEISTKEVPVVHTETKTITYESSQVDPGTDLEPGVLMSAQTITSETTSTTTTTHITKTVKGGISETRIEKRIVITGDADIDHDQALAQAIKEAKEQHPDMSVTKVVVHKETEITPEDGED</sequence>
<dbReference type="CDD" id="cd17203">
    <property type="entry name" value="FERM_F1_EPB41L3"/>
    <property type="match status" value="1"/>
</dbReference>
<dbReference type="PIRSF" id="PIRSF002304">
    <property type="entry name" value="Membrane_skeletal_4_1"/>
    <property type="match status" value="1"/>
</dbReference>
<dbReference type="InterPro" id="IPR018979">
    <property type="entry name" value="FERM_N"/>
</dbReference>
<feature type="compositionally biased region" description="Basic and acidic residues" evidence="6">
    <location>
        <begin position="688"/>
        <end position="697"/>
    </location>
</feature>
<dbReference type="GO" id="GO:0031032">
    <property type="term" value="P:actomyosin structure organization"/>
    <property type="evidence" value="ECO:0007669"/>
    <property type="project" value="TreeGrafter"/>
</dbReference>
<dbReference type="InterPro" id="IPR014847">
    <property type="entry name" value="FA"/>
</dbReference>
<feature type="compositionally biased region" description="Low complexity" evidence="6">
    <location>
        <begin position="39"/>
        <end position="53"/>
    </location>
</feature>
<feature type="region of interest" description="Disordered" evidence="6">
    <location>
        <begin position="654"/>
        <end position="697"/>
    </location>
</feature>
<dbReference type="InterPro" id="IPR011993">
    <property type="entry name" value="PH-like_dom_sf"/>
</dbReference>
<name>A0A2K6TA48_SAIBB</name>
<dbReference type="InterPro" id="IPR029071">
    <property type="entry name" value="Ubiquitin-like_domsf"/>
</dbReference>
<protein>
    <submittedName>
        <fullName evidence="8">Erythrocyte membrane protein band 4.1 like 3</fullName>
    </submittedName>
</protein>
<gene>
    <name evidence="8" type="primary">EPB41L3</name>
</gene>
<dbReference type="FunFam" id="1.20.80.10:FF:000001">
    <property type="entry name" value="Erythrocyte membrane protein band 4.1"/>
    <property type="match status" value="1"/>
</dbReference>
<keyword evidence="5" id="KW-0206">Cytoskeleton</keyword>
<keyword evidence="3" id="KW-0597">Phosphoprotein</keyword>
<evidence type="ECO:0000259" key="7">
    <source>
        <dbReference type="PROSITE" id="PS50057"/>
    </source>
</evidence>
<evidence type="ECO:0000313" key="8">
    <source>
        <dbReference type="Ensembl" id="ENSSBOP00000016525.1"/>
    </source>
</evidence>
<dbReference type="GO" id="GO:0030866">
    <property type="term" value="P:cortical actin cytoskeleton organization"/>
    <property type="evidence" value="ECO:0007669"/>
    <property type="project" value="InterPro"/>
</dbReference>
<dbReference type="AlphaFoldDB" id="A0A2K6TA48"/>
<evidence type="ECO:0000256" key="3">
    <source>
        <dbReference type="ARBA" id="ARBA00022553"/>
    </source>
</evidence>
<dbReference type="GO" id="GO:0005198">
    <property type="term" value="F:structural molecule activity"/>
    <property type="evidence" value="ECO:0007669"/>
    <property type="project" value="InterPro"/>
</dbReference>
<dbReference type="CDD" id="cd13184">
    <property type="entry name" value="FERM_C_4_1_family"/>
    <property type="match status" value="1"/>
</dbReference>
<dbReference type="Gene3D" id="2.30.29.30">
    <property type="entry name" value="Pleckstrin-homology domain (PH domain)/Phosphotyrosine-binding domain (PTB)"/>
    <property type="match status" value="1"/>
</dbReference>
<feature type="compositionally biased region" description="Low complexity" evidence="6">
    <location>
        <begin position="654"/>
        <end position="674"/>
    </location>
</feature>
<evidence type="ECO:0000313" key="9">
    <source>
        <dbReference type="Proteomes" id="UP000233220"/>
    </source>
</evidence>
<evidence type="ECO:0000256" key="1">
    <source>
        <dbReference type="ARBA" id="ARBA00004245"/>
    </source>
</evidence>
<dbReference type="CDD" id="cd14473">
    <property type="entry name" value="FERM_B-lobe"/>
    <property type="match status" value="1"/>
</dbReference>
<dbReference type="InterPro" id="IPR008379">
    <property type="entry name" value="Band_4.1_C"/>
</dbReference>
<organism evidence="8 9">
    <name type="scientific">Saimiri boliviensis boliviensis</name>
    <name type="common">Bolivian squirrel monkey</name>
    <dbReference type="NCBI Taxonomy" id="39432"/>
    <lineage>
        <taxon>Eukaryota</taxon>
        <taxon>Metazoa</taxon>
        <taxon>Chordata</taxon>
        <taxon>Craniata</taxon>
        <taxon>Vertebrata</taxon>
        <taxon>Euteleostomi</taxon>
        <taxon>Mammalia</taxon>
        <taxon>Eutheria</taxon>
        <taxon>Euarchontoglires</taxon>
        <taxon>Primates</taxon>
        <taxon>Haplorrhini</taxon>
        <taxon>Platyrrhini</taxon>
        <taxon>Cebidae</taxon>
        <taxon>Saimiriinae</taxon>
        <taxon>Saimiri</taxon>
    </lineage>
</organism>
<feature type="region of interest" description="Disordered" evidence="6">
    <location>
        <begin position="1"/>
        <end position="71"/>
    </location>
</feature>
<dbReference type="InterPro" id="IPR000299">
    <property type="entry name" value="FERM_domain"/>
</dbReference>
<dbReference type="Pfam" id="PF04382">
    <property type="entry name" value="SAB"/>
    <property type="match status" value="1"/>
</dbReference>
<dbReference type="Ensembl" id="ENSSBOT00000033331.1">
    <property type="protein sequence ID" value="ENSSBOP00000016525.1"/>
    <property type="gene ID" value="ENSSBOG00000024756.1"/>
</dbReference>
<dbReference type="PANTHER" id="PTHR23280:SF20">
    <property type="entry name" value="BAND 4.1-LIKE PROTEIN 3"/>
    <property type="match status" value="1"/>
</dbReference>
<evidence type="ECO:0000256" key="4">
    <source>
        <dbReference type="ARBA" id="ARBA00023203"/>
    </source>
</evidence>
<keyword evidence="2" id="KW-0963">Cytoplasm</keyword>
<feature type="domain" description="FERM" evidence="7">
    <location>
        <begin position="110"/>
        <end position="391"/>
    </location>
</feature>
<dbReference type="InterPro" id="IPR000798">
    <property type="entry name" value="Ez/rad/moesin-like"/>
</dbReference>
<dbReference type="SMART" id="SM00295">
    <property type="entry name" value="B41"/>
    <property type="match status" value="1"/>
</dbReference>
<comment type="subcellular location">
    <subcellularLocation>
        <location evidence="1">Cytoplasm</location>
        <location evidence="1">Cytoskeleton</location>
    </subcellularLocation>
</comment>
<proteinExistence type="predicted"/>
<accession>A0A2K6TA48</accession>
<reference evidence="8" key="1">
    <citation type="submission" date="2025-08" db="UniProtKB">
        <authorList>
            <consortium name="Ensembl"/>
        </authorList>
    </citation>
    <scope>IDENTIFICATION</scope>
</reference>
<dbReference type="Pfam" id="PF09380">
    <property type="entry name" value="FERM_C"/>
    <property type="match status" value="1"/>
</dbReference>
<dbReference type="InterPro" id="IPR030691">
    <property type="entry name" value="Band4.1-L3_FERM_F1"/>
</dbReference>
<dbReference type="GO" id="GO:0003779">
    <property type="term" value="F:actin binding"/>
    <property type="evidence" value="ECO:0007669"/>
    <property type="project" value="UniProtKB-KW"/>
</dbReference>
<dbReference type="FunFam" id="3.10.20.90:FF:000002">
    <property type="entry name" value="Erythrocyte protein band 4.1-like 3"/>
    <property type="match status" value="1"/>
</dbReference>
<dbReference type="SMART" id="SM01195">
    <property type="entry name" value="FA"/>
    <property type="match status" value="1"/>
</dbReference>
<dbReference type="InterPro" id="IPR019747">
    <property type="entry name" value="FERM_CS"/>
</dbReference>
<dbReference type="PANTHER" id="PTHR23280">
    <property type="entry name" value="4.1 G PROTEIN"/>
    <property type="match status" value="1"/>
</dbReference>
<keyword evidence="9" id="KW-1185">Reference proteome</keyword>